<reference evidence="3 4" key="1">
    <citation type="journal article" date="2020" name="Biotechnol. Biofuels">
        <title>New insights from the biogas microbiome by comprehensive genome-resolved metagenomics of nearly 1600 species originating from multiple anaerobic digesters.</title>
        <authorList>
            <person name="Campanaro S."/>
            <person name="Treu L."/>
            <person name="Rodriguez-R L.M."/>
            <person name="Kovalovszki A."/>
            <person name="Ziels R.M."/>
            <person name="Maus I."/>
            <person name="Zhu X."/>
            <person name="Kougias P.G."/>
            <person name="Basile A."/>
            <person name="Luo G."/>
            <person name="Schluter A."/>
            <person name="Konstantinidis K.T."/>
            <person name="Angelidaki I."/>
        </authorList>
    </citation>
    <scope>NUCLEOTIDE SEQUENCE [LARGE SCALE GENOMIC DNA]</scope>
    <source>
        <strain evidence="3">AS27yjCOA_157</strain>
    </source>
</reference>
<evidence type="ECO:0000259" key="2">
    <source>
        <dbReference type="Pfam" id="PF01321"/>
    </source>
</evidence>
<dbReference type="Gene3D" id="3.40.350.10">
    <property type="entry name" value="Creatinase/prolidase N-terminal domain"/>
    <property type="match status" value="1"/>
</dbReference>
<name>A0A7K4ALD8_METSH</name>
<evidence type="ECO:0000259" key="1">
    <source>
        <dbReference type="Pfam" id="PF00557"/>
    </source>
</evidence>
<feature type="domain" description="Creatinase N-terminal" evidence="2">
    <location>
        <begin position="2"/>
        <end position="104"/>
    </location>
</feature>
<accession>A0A7K4ALD8</accession>
<dbReference type="InterPro" id="IPR029149">
    <property type="entry name" value="Creatin/AminoP/Spt16_N"/>
</dbReference>
<keyword evidence="3" id="KW-0378">Hydrolase</keyword>
<evidence type="ECO:0000313" key="3">
    <source>
        <dbReference type="EMBL" id="NLJ23665.1"/>
    </source>
</evidence>
<organism evidence="3 4">
    <name type="scientific">Methanothrix soehngenii</name>
    <name type="common">Methanosaeta concilii</name>
    <dbReference type="NCBI Taxonomy" id="2223"/>
    <lineage>
        <taxon>Archaea</taxon>
        <taxon>Methanobacteriati</taxon>
        <taxon>Methanobacteriota</taxon>
        <taxon>Stenosarchaea group</taxon>
        <taxon>Methanomicrobia</taxon>
        <taxon>Methanotrichales</taxon>
        <taxon>Methanotrichaceae</taxon>
        <taxon>Methanothrix</taxon>
    </lineage>
</organism>
<dbReference type="InterPro" id="IPR000994">
    <property type="entry name" value="Pept_M24"/>
</dbReference>
<dbReference type="Proteomes" id="UP000544742">
    <property type="component" value="Unassembled WGS sequence"/>
</dbReference>
<dbReference type="PANTHER" id="PTHR46112:SF2">
    <property type="entry name" value="XAA-PRO AMINOPEPTIDASE P-RELATED"/>
    <property type="match status" value="1"/>
</dbReference>
<dbReference type="PANTHER" id="PTHR46112">
    <property type="entry name" value="AMINOPEPTIDASE"/>
    <property type="match status" value="1"/>
</dbReference>
<dbReference type="InterPro" id="IPR036005">
    <property type="entry name" value="Creatinase/aminopeptidase-like"/>
</dbReference>
<keyword evidence="3" id="KW-0645">Protease</keyword>
<dbReference type="Pfam" id="PF00557">
    <property type="entry name" value="Peptidase_M24"/>
    <property type="match status" value="1"/>
</dbReference>
<comment type="caution">
    <text evidence="3">The sequence shown here is derived from an EMBL/GenBank/DDBJ whole genome shotgun (WGS) entry which is preliminary data.</text>
</comment>
<dbReference type="SUPFAM" id="SSF55920">
    <property type="entry name" value="Creatinase/aminopeptidase"/>
    <property type="match status" value="1"/>
</dbReference>
<dbReference type="Pfam" id="PF01321">
    <property type="entry name" value="Creatinase_N"/>
    <property type="match status" value="1"/>
</dbReference>
<dbReference type="AlphaFoldDB" id="A0A7K4ALD8"/>
<gene>
    <name evidence="3" type="ORF">GX426_11265</name>
</gene>
<feature type="non-terminal residue" evidence="3">
    <location>
        <position position="1"/>
    </location>
</feature>
<dbReference type="GO" id="GO:0004177">
    <property type="term" value="F:aminopeptidase activity"/>
    <property type="evidence" value="ECO:0007669"/>
    <property type="project" value="UniProtKB-KW"/>
</dbReference>
<keyword evidence="3" id="KW-0031">Aminopeptidase</keyword>
<dbReference type="SUPFAM" id="SSF53092">
    <property type="entry name" value="Creatinase/prolidase N-terminal domain"/>
    <property type="match status" value="1"/>
</dbReference>
<protein>
    <submittedName>
        <fullName evidence="3">Aminopeptidase P family protein</fullName>
    </submittedName>
</protein>
<dbReference type="InterPro" id="IPR000587">
    <property type="entry name" value="Creatinase_N"/>
</dbReference>
<feature type="domain" description="Peptidase M24" evidence="1">
    <location>
        <begin position="113"/>
        <end position="344"/>
    </location>
</feature>
<proteinExistence type="predicted"/>
<dbReference type="InterPro" id="IPR050659">
    <property type="entry name" value="Peptidase_M24B"/>
</dbReference>
<evidence type="ECO:0000313" key="4">
    <source>
        <dbReference type="Proteomes" id="UP000544742"/>
    </source>
</evidence>
<sequence length="361" mass="39719">LFQAVDMCYFSGTAQDGLVYIPRDGEPIIMMKRSLVRAKEESPLEVRPLKNMRNLKEDLGIKTSATIGLEMDVLPCSFYFRVNKALEDASFVDVAERIKHIRSVKSEFEIKLAKEAAQMLVEGFSTVPDHIKEGMTEVELMCRMESEMRLMGHQGSLRFRRFNSIVPIGHIMSGSSAAIPSFLASPTGGRGTSVVFPHGPGYRKIKRNEPVFVDTVGICNGYIADATRIFSLGKIEPGLVEAYEASCQIEEAIAREMMPGRTARELFELSESEGARLGYGDFLGGPVGSKCGFVGHGVGLELDEYPVLAPLDHEIQEGMTIAVEPKIIYPGKGVLGVEDTFLTTSSGALRLTEMPLEIWEV</sequence>
<dbReference type="Gene3D" id="3.90.230.10">
    <property type="entry name" value="Creatinase/methionine aminopeptidase superfamily"/>
    <property type="match status" value="1"/>
</dbReference>
<dbReference type="EMBL" id="JAAYUN010000218">
    <property type="protein sequence ID" value="NLJ23665.1"/>
    <property type="molecule type" value="Genomic_DNA"/>
</dbReference>
<dbReference type="CDD" id="cd01066">
    <property type="entry name" value="APP_MetAP"/>
    <property type="match status" value="1"/>
</dbReference>